<dbReference type="EMBL" id="KZ994892">
    <property type="protein sequence ID" value="RKO91813.1"/>
    <property type="molecule type" value="Genomic_DNA"/>
</dbReference>
<evidence type="ECO:0000313" key="3">
    <source>
        <dbReference type="Proteomes" id="UP000269721"/>
    </source>
</evidence>
<proteinExistence type="predicted"/>
<protein>
    <submittedName>
        <fullName evidence="2">Uncharacterized protein</fullName>
    </submittedName>
</protein>
<sequence length="294" mass="32156">MQEDAIVSARKPMTSSATDLTDAIGNAVDVYGPEKHHHLDFMQSDSSTLPLQKMKVSRSGAVARDEPVFGEDKESEVEQGDRENHTANDDAGDDIWTMRLRGMATPESTLDDILVEASSTSDTATTGRSATFYAVGYWNKTATRSTTKSIAAAKRKAKKDQPMPVENAYTCDKSLKKLKPTDPDTGVVNNELIVPGQHILKGKTLIKKSDWAEIASAKASAKTQQGPLYNKRQMPRDKIKADQQSTWYKSIQSVGNDSSNRAVPMGGAREQSWYLKPLQPALRSLNSSPALSPL</sequence>
<keyword evidence="3" id="KW-1185">Reference proteome</keyword>
<accession>A0A4P9WIT3</accession>
<dbReference type="AlphaFoldDB" id="A0A4P9WIT3"/>
<dbReference type="Proteomes" id="UP000269721">
    <property type="component" value="Unassembled WGS sequence"/>
</dbReference>
<organism evidence="2 3">
    <name type="scientific">Blyttiomyces helicus</name>
    <dbReference type="NCBI Taxonomy" id="388810"/>
    <lineage>
        <taxon>Eukaryota</taxon>
        <taxon>Fungi</taxon>
        <taxon>Fungi incertae sedis</taxon>
        <taxon>Chytridiomycota</taxon>
        <taxon>Chytridiomycota incertae sedis</taxon>
        <taxon>Chytridiomycetes</taxon>
        <taxon>Chytridiomycetes incertae sedis</taxon>
        <taxon>Blyttiomyces</taxon>
    </lineage>
</organism>
<evidence type="ECO:0000256" key="1">
    <source>
        <dbReference type="SAM" id="MobiDB-lite"/>
    </source>
</evidence>
<reference evidence="3" key="1">
    <citation type="journal article" date="2018" name="Nat. Microbiol.">
        <title>Leveraging single-cell genomics to expand the fungal tree of life.</title>
        <authorList>
            <person name="Ahrendt S.R."/>
            <person name="Quandt C.A."/>
            <person name="Ciobanu D."/>
            <person name="Clum A."/>
            <person name="Salamov A."/>
            <person name="Andreopoulos B."/>
            <person name="Cheng J.F."/>
            <person name="Woyke T."/>
            <person name="Pelin A."/>
            <person name="Henrissat B."/>
            <person name="Reynolds N.K."/>
            <person name="Benny G.L."/>
            <person name="Smith M.E."/>
            <person name="James T.Y."/>
            <person name="Grigoriev I.V."/>
        </authorList>
    </citation>
    <scope>NUCLEOTIDE SEQUENCE [LARGE SCALE GENOMIC DNA]</scope>
</reference>
<evidence type="ECO:0000313" key="2">
    <source>
        <dbReference type="EMBL" id="RKO91813.1"/>
    </source>
</evidence>
<gene>
    <name evidence="2" type="ORF">BDK51DRAFT_48378</name>
</gene>
<feature type="compositionally biased region" description="Basic and acidic residues" evidence="1">
    <location>
        <begin position="79"/>
        <end position="88"/>
    </location>
</feature>
<feature type="region of interest" description="Disordered" evidence="1">
    <location>
        <begin position="224"/>
        <end position="243"/>
    </location>
</feature>
<feature type="compositionally biased region" description="Basic and acidic residues" evidence="1">
    <location>
        <begin position="63"/>
        <end position="72"/>
    </location>
</feature>
<feature type="region of interest" description="Disordered" evidence="1">
    <location>
        <begin position="54"/>
        <end position="92"/>
    </location>
</feature>
<name>A0A4P9WIT3_9FUNG</name>